<feature type="non-terminal residue" evidence="1">
    <location>
        <position position="55"/>
    </location>
</feature>
<evidence type="ECO:0000313" key="1">
    <source>
        <dbReference type="EMBL" id="KFP15368.1"/>
    </source>
</evidence>
<dbReference type="Proteomes" id="UP000053119">
    <property type="component" value="Unassembled WGS sequence"/>
</dbReference>
<dbReference type="AlphaFoldDB" id="A0A091J6D3"/>
<sequence>NGFKLNQGRFRLDIRKKFFTMRVVKPWSGLPREVVEAPSLEAFKARLDGALSNLI</sequence>
<keyword evidence="2" id="KW-1185">Reference proteome</keyword>
<dbReference type="EMBL" id="KK501488">
    <property type="protein sequence ID" value="KFP15368.1"/>
    <property type="molecule type" value="Genomic_DNA"/>
</dbReference>
<proteinExistence type="predicted"/>
<organism evidence="1 2">
    <name type="scientific">Egretta garzetta</name>
    <name type="common">Little egret</name>
    <dbReference type="NCBI Taxonomy" id="188379"/>
    <lineage>
        <taxon>Eukaryota</taxon>
        <taxon>Metazoa</taxon>
        <taxon>Chordata</taxon>
        <taxon>Craniata</taxon>
        <taxon>Vertebrata</taxon>
        <taxon>Euteleostomi</taxon>
        <taxon>Archelosauria</taxon>
        <taxon>Archosauria</taxon>
        <taxon>Dinosauria</taxon>
        <taxon>Saurischia</taxon>
        <taxon>Theropoda</taxon>
        <taxon>Coelurosauria</taxon>
        <taxon>Aves</taxon>
        <taxon>Neognathae</taxon>
        <taxon>Neoaves</taxon>
        <taxon>Aequornithes</taxon>
        <taxon>Pelecaniformes</taxon>
        <taxon>Ardeidae</taxon>
        <taxon>Egretta</taxon>
    </lineage>
</organism>
<feature type="non-terminal residue" evidence="1">
    <location>
        <position position="1"/>
    </location>
</feature>
<accession>A0A091J6D3</accession>
<evidence type="ECO:0008006" key="3">
    <source>
        <dbReference type="Google" id="ProtNLM"/>
    </source>
</evidence>
<gene>
    <name evidence="1" type="ORF">Z169_13916</name>
</gene>
<protein>
    <recommendedName>
        <fullName evidence="3">Nidogen G2 beta-barrel domain-containing protein</fullName>
    </recommendedName>
</protein>
<name>A0A091J6D3_EGRGA</name>
<reference evidence="1 2" key="1">
    <citation type="submission" date="2014-04" db="EMBL/GenBank/DDBJ databases">
        <title>Genome evolution of avian class.</title>
        <authorList>
            <person name="Zhang G."/>
            <person name="Li C."/>
        </authorList>
    </citation>
    <scope>NUCLEOTIDE SEQUENCE [LARGE SCALE GENOMIC DNA]</scope>
    <source>
        <strain evidence="1">BGI_Z169</strain>
    </source>
</reference>
<evidence type="ECO:0000313" key="2">
    <source>
        <dbReference type="Proteomes" id="UP000053119"/>
    </source>
</evidence>